<dbReference type="GO" id="GO:0005886">
    <property type="term" value="C:plasma membrane"/>
    <property type="evidence" value="ECO:0007669"/>
    <property type="project" value="UniProtKB-SubCell"/>
</dbReference>
<evidence type="ECO:0000256" key="3">
    <source>
        <dbReference type="ARBA" id="ARBA00022692"/>
    </source>
</evidence>
<evidence type="ECO:0000256" key="2">
    <source>
        <dbReference type="ARBA" id="ARBA00022475"/>
    </source>
</evidence>
<gene>
    <name evidence="7" type="ORF">SAMN04515677_10236</name>
</gene>
<feature type="transmembrane region" description="Helical" evidence="6">
    <location>
        <begin position="21"/>
        <end position="42"/>
    </location>
</feature>
<evidence type="ECO:0000313" key="7">
    <source>
        <dbReference type="EMBL" id="SDL45642.1"/>
    </source>
</evidence>
<evidence type="ECO:0000256" key="6">
    <source>
        <dbReference type="SAM" id="Phobius"/>
    </source>
</evidence>
<dbReference type="AlphaFoldDB" id="A0A1G9K7P6"/>
<name>A0A1G9K7P6_9FIRM</name>
<keyword evidence="3 6" id="KW-0812">Transmembrane</keyword>
<proteinExistence type="predicted"/>
<sequence length="295" mass="33202">MNLKFNDKNIFPKIGMRTVKTGIGVMLSVLFGELGIVNDSIFTVSASVVSMKNTVKSSFLEGLMRIAGTILGGLCGYLMIMYLGKSSILIGLGVIFIIYLCILLRIQDSVAIATLTFASIVVGSGASDPLAYSVGRTFDTLVGVIIALVVNYSLRRKRYIEKIQFNFHELEDLYINLVKDIISSIQYSRLKELSDILTSLQSTHENYIDEGKYSIYTFDKEKLEAILKECEELYYHMYGLSIQKQNLIVSKRLAKELYAYGINVVDNYIISDNSNLILEYHMSEILKIIQLREAS</sequence>
<dbReference type="PANTHER" id="PTHR30509">
    <property type="entry name" value="P-HYDROXYBENZOIC ACID EFFLUX PUMP SUBUNIT-RELATED"/>
    <property type="match status" value="1"/>
</dbReference>
<feature type="transmembrane region" description="Helical" evidence="6">
    <location>
        <begin position="62"/>
        <end position="80"/>
    </location>
</feature>
<keyword evidence="2" id="KW-1003">Cell membrane</keyword>
<evidence type="ECO:0000256" key="5">
    <source>
        <dbReference type="ARBA" id="ARBA00023136"/>
    </source>
</evidence>
<reference evidence="7 8" key="1">
    <citation type="submission" date="2016-10" db="EMBL/GenBank/DDBJ databases">
        <authorList>
            <person name="de Groot N.N."/>
        </authorList>
    </citation>
    <scope>NUCLEOTIDE SEQUENCE [LARGE SCALE GENOMIC DNA]</scope>
    <source>
        <strain evidence="7 8">DSM 797</strain>
    </source>
</reference>
<dbReference type="InterPro" id="IPR010343">
    <property type="entry name" value="ArAE_1"/>
</dbReference>
<dbReference type="Pfam" id="PF06081">
    <property type="entry name" value="ArAE_1"/>
    <property type="match status" value="1"/>
</dbReference>
<organism evidence="7 8">
    <name type="scientific">Romboutsia lituseburensis DSM 797</name>
    <dbReference type="NCBI Taxonomy" id="1121325"/>
    <lineage>
        <taxon>Bacteria</taxon>
        <taxon>Bacillati</taxon>
        <taxon>Bacillota</taxon>
        <taxon>Clostridia</taxon>
        <taxon>Peptostreptococcales</taxon>
        <taxon>Peptostreptococcaceae</taxon>
        <taxon>Romboutsia</taxon>
    </lineage>
</organism>
<comment type="subcellular location">
    <subcellularLocation>
        <location evidence="1">Cell membrane</location>
        <topology evidence="1">Multi-pass membrane protein</topology>
    </subcellularLocation>
</comment>
<feature type="transmembrane region" description="Helical" evidence="6">
    <location>
        <begin position="137"/>
        <end position="154"/>
    </location>
</feature>
<dbReference type="STRING" id="1121325.SAMN04515677_10236"/>
<feature type="transmembrane region" description="Helical" evidence="6">
    <location>
        <begin position="87"/>
        <end position="106"/>
    </location>
</feature>
<accession>A0A1G9K7P6</accession>
<keyword evidence="4 6" id="KW-1133">Transmembrane helix</keyword>
<protein>
    <submittedName>
        <fullName evidence="7">Uncharacterized membrane protein YgaE, UPF0421/DUF939 family</fullName>
    </submittedName>
</protein>
<dbReference type="PANTHER" id="PTHR30509:SF9">
    <property type="entry name" value="MULTIDRUG RESISTANCE PROTEIN MDTO"/>
    <property type="match status" value="1"/>
</dbReference>
<evidence type="ECO:0000313" key="8">
    <source>
        <dbReference type="Proteomes" id="UP000199068"/>
    </source>
</evidence>
<keyword evidence="5 6" id="KW-0472">Membrane</keyword>
<evidence type="ECO:0000256" key="4">
    <source>
        <dbReference type="ARBA" id="ARBA00022989"/>
    </source>
</evidence>
<dbReference type="EMBL" id="FNGW01000002">
    <property type="protein sequence ID" value="SDL45642.1"/>
    <property type="molecule type" value="Genomic_DNA"/>
</dbReference>
<keyword evidence="8" id="KW-1185">Reference proteome</keyword>
<evidence type="ECO:0000256" key="1">
    <source>
        <dbReference type="ARBA" id="ARBA00004651"/>
    </source>
</evidence>
<dbReference type="Proteomes" id="UP000199068">
    <property type="component" value="Unassembled WGS sequence"/>
</dbReference>